<name>A0A6J4V5Y9_9BACT</name>
<keyword evidence="2" id="KW-0687">Ribonucleoprotein</keyword>
<feature type="compositionally biased region" description="Basic and acidic residues" evidence="1">
    <location>
        <begin position="1"/>
        <end position="25"/>
    </location>
</feature>
<reference evidence="2" key="1">
    <citation type="submission" date="2020-02" db="EMBL/GenBank/DDBJ databases">
        <authorList>
            <person name="Meier V. D."/>
        </authorList>
    </citation>
    <scope>NUCLEOTIDE SEQUENCE</scope>
    <source>
        <strain evidence="2">AVDCRST_MAG49</strain>
    </source>
</reference>
<evidence type="ECO:0000313" key="2">
    <source>
        <dbReference type="EMBL" id="CAA9567285.1"/>
    </source>
</evidence>
<dbReference type="AlphaFoldDB" id="A0A6J4V5Y9"/>
<feature type="region of interest" description="Disordered" evidence="1">
    <location>
        <begin position="1"/>
        <end position="108"/>
    </location>
</feature>
<gene>
    <name evidence="2" type="ORF">AVDCRST_MAG49-3247</name>
</gene>
<organism evidence="2">
    <name type="scientific">uncultured Thermomicrobiales bacterium</name>
    <dbReference type="NCBI Taxonomy" id="1645740"/>
    <lineage>
        <taxon>Bacteria</taxon>
        <taxon>Pseudomonadati</taxon>
        <taxon>Thermomicrobiota</taxon>
        <taxon>Thermomicrobia</taxon>
        <taxon>Thermomicrobiales</taxon>
        <taxon>environmental samples</taxon>
    </lineage>
</organism>
<proteinExistence type="predicted"/>
<accession>A0A6J4V5Y9</accession>
<protein>
    <submittedName>
        <fullName evidence="2">SSU ribosomal protein S17p (S11e)</fullName>
    </submittedName>
</protein>
<feature type="non-terminal residue" evidence="2">
    <location>
        <position position="108"/>
    </location>
</feature>
<sequence length="108" mass="12016">DRHRSRADDARRRRRGGEGALRRPEAAPAEGGPGRQRQDGQDHRRRRRLRPPPPALPQADDPDEQVHGARRAERLQAGRHRADRGDPTALQAQAVGRPRDRAAGGPDL</sequence>
<evidence type="ECO:0000256" key="1">
    <source>
        <dbReference type="SAM" id="MobiDB-lite"/>
    </source>
</evidence>
<feature type="non-terminal residue" evidence="2">
    <location>
        <position position="1"/>
    </location>
</feature>
<dbReference type="EMBL" id="CADCWG010000214">
    <property type="protein sequence ID" value="CAA9567285.1"/>
    <property type="molecule type" value="Genomic_DNA"/>
</dbReference>
<feature type="compositionally biased region" description="Basic and acidic residues" evidence="1">
    <location>
        <begin position="64"/>
        <end position="76"/>
    </location>
</feature>
<dbReference type="GO" id="GO:0005840">
    <property type="term" value="C:ribosome"/>
    <property type="evidence" value="ECO:0007669"/>
    <property type="project" value="UniProtKB-KW"/>
</dbReference>
<keyword evidence="2" id="KW-0689">Ribosomal protein</keyword>